<dbReference type="PIRSF" id="PIRSF028520">
    <property type="entry name" value="UCP028520"/>
    <property type="match status" value="1"/>
</dbReference>
<evidence type="ECO:0000259" key="3">
    <source>
        <dbReference type="PROSITE" id="PS51186"/>
    </source>
</evidence>
<dbReference type="InterPro" id="IPR050832">
    <property type="entry name" value="Bact_Acetyltransf"/>
</dbReference>
<dbReference type="EMBL" id="QYRP01000002">
    <property type="protein sequence ID" value="RJS45699.1"/>
    <property type="molecule type" value="Genomic_DNA"/>
</dbReference>
<evidence type="ECO:0000256" key="2">
    <source>
        <dbReference type="ARBA" id="ARBA00023315"/>
    </source>
</evidence>
<organism evidence="4 5">
    <name type="scientific">Nocardioides cavernaquae</name>
    <dbReference type="NCBI Taxonomy" id="2321396"/>
    <lineage>
        <taxon>Bacteria</taxon>
        <taxon>Bacillati</taxon>
        <taxon>Actinomycetota</taxon>
        <taxon>Actinomycetes</taxon>
        <taxon>Propionibacteriales</taxon>
        <taxon>Nocardioidaceae</taxon>
        <taxon>Nocardioides</taxon>
    </lineage>
</organism>
<evidence type="ECO:0000313" key="5">
    <source>
        <dbReference type="Proteomes" id="UP000276542"/>
    </source>
</evidence>
<dbReference type="OrthoDB" id="6182349at2"/>
<proteinExistence type="predicted"/>
<keyword evidence="1 4" id="KW-0808">Transferase</keyword>
<accession>A0A3A5H4R7</accession>
<dbReference type="InterPro" id="IPR000182">
    <property type="entry name" value="GNAT_dom"/>
</dbReference>
<dbReference type="AlphaFoldDB" id="A0A3A5H4R7"/>
<name>A0A3A5H4R7_9ACTN</name>
<dbReference type="PANTHER" id="PTHR43877">
    <property type="entry name" value="AMINOALKYLPHOSPHONATE N-ACETYLTRANSFERASE-RELATED-RELATED"/>
    <property type="match status" value="1"/>
</dbReference>
<dbReference type="RefSeq" id="WP_120059599.1">
    <property type="nucleotide sequence ID" value="NZ_QYRP01000002.1"/>
</dbReference>
<dbReference type="SUPFAM" id="SSF55729">
    <property type="entry name" value="Acyl-CoA N-acyltransferases (Nat)"/>
    <property type="match status" value="1"/>
</dbReference>
<dbReference type="CDD" id="cd04301">
    <property type="entry name" value="NAT_SF"/>
    <property type="match status" value="1"/>
</dbReference>
<gene>
    <name evidence="4" type="ORF">D4739_05330</name>
</gene>
<dbReference type="InterPro" id="IPR016181">
    <property type="entry name" value="Acyl_CoA_acyltransferase"/>
</dbReference>
<feature type="domain" description="N-acetyltransferase" evidence="3">
    <location>
        <begin position="7"/>
        <end position="157"/>
    </location>
</feature>
<dbReference type="GO" id="GO:0016747">
    <property type="term" value="F:acyltransferase activity, transferring groups other than amino-acyl groups"/>
    <property type="evidence" value="ECO:0007669"/>
    <property type="project" value="InterPro"/>
</dbReference>
<keyword evidence="5" id="KW-1185">Reference proteome</keyword>
<evidence type="ECO:0000256" key="1">
    <source>
        <dbReference type="ARBA" id="ARBA00022679"/>
    </source>
</evidence>
<reference evidence="5" key="1">
    <citation type="submission" date="2018-09" db="EMBL/GenBank/DDBJ databases">
        <authorList>
            <person name="Zhu H."/>
        </authorList>
    </citation>
    <scope>NUCLEOTIDE SEQUENCE [LARGE SCALE GENOMIC DNA]</scope>
    <source>
        <strain evidence="5">K1W22B-1</strain>
    </source>
</reference>
<sequence length="157" mass="17589">MSQVKNVTIRPINPQDLDTIVDLNQAALEGVGPLDHESLALLVKQADQALVLDDDGDVAGFVITLPTGATYDSSRYEWFEDRLEDYVYLDRIVVAETHRRQGVASKLYDAIESELPVALEVYETNTGSREFHRRRGYQKVGELKHAGKTNLMLLKAS</sequence>
<dbReference type="Gene3D" id="3.40.630.30">
    <property type="match status" value="1"/>
</dbReference>
<protein>
    <submittedName>
        <fullName evidence="4">GNAT family N-acetyltransferase</fullName>
    </submittedName>
</protein>
<dbReference type="PANTHER" id="PTHR43877:SF2">
    <property type="entry name" value="AMINOALKYLPHOSPHONATE N-ACETYLTRANSFERASE-RELATED"/>
    <property type="match status" value="1"/>
</dbReference>
<dbReference type="InterPro" id="IPR016890">
    <property type="entry name" value="UCP028520"/>
</dbReference>
<dbReference type="Pfam" id="PF00583">
    <property type="entry name" value="Acetyltransf_1"/>
    <property type="match status" value="1"/>
</dbReference>
<dbReference type="PROSITE" id="PS51186">
    <property type="entry name" value="GNAT"/>
    <property type="match status" value="1"/>
</dbReference>
<evidence type="ECO:0000313" key="4">
    <source>
        <dbReference type="EMBL" id="RJS45699.1"/>
    </source>
</evidence>
<dbReference type="Proteomes" id="UP000276542">
    <property type="component" value="Unassembled WGS sequence"/>
</dbReference>
<comment type="caution">
    <text evidence="4">The sequence shown here is derived from an EMBL/GenBank/DDBJ whole genome shotgun (WGS) entry which is preliminary data.</text>
</comment>
<keyword evidence="2" id="KW-0012">Acyltransferase</keyword>